<sequence length="94" mass="11218">MQIHEFIEKVKEFSGDDISDNLDNATYEIIETVYTYHPKVKDKDTIAELFCRFGLILILDMHPRAERIMQKEREIQVAKQNLAKLQEEMEMLMR</sequence>
<comment type="caution">
    <text evidence="1">The sequence shown here is derived from an EMBL/GenBank/DDBJ whole genome shotgun (WGS) entry which is preliminary data.</text>
</comment>
<accession>A0A0G0WVL6</accession>
<gene>
    <name evidence="1" type="ORF">UU74_C0033G0007</name>
</gene>
<evidence type="ECO:0000313" key="2">
    <source>
        <dbReference type="Proteomes" id="UP000033969"/>
    </source>
</evidence>
<name>A0A0G0WVL6_9BACT</name>
<protein>
    <submittedName>
        <fullName evidence="1">Uncharacterized protein</fullName>
    </submittedName>
</protein>
<dbReference type="Proteomes" id="UP000033969">
    <property type="component" value="Unassembled WGS sequence"/>
</dbReference>
<proteinExistence type="predicted"/>
<reference evidence="1 2" key="1">
    <citation type="journal article" date="2015" name="Nature">
        <title>rRNA introns, odd ribosomes, and small enigmatic genomes across a large radiation of phyla.</title>
        <authorList>
            <person name="Brown C.T."/>
            <person name="Hug L.A."/>
            <person name="Thomas B.C."/>
            <person name="Sharon I."/>
            <person name="Castelle C.J."/>
            <person name="Singh A."/>
            <person name="Wilkins M.J."/>
            <person name="Williams K.H."/>
            <person name="Banfield J.F."/>
        </authorList>
    </citation>
    <scope>NUCLEOTIDE SEQUENCE [LARGE SCALE GENOMIC DNA]</scope>
</reference>
<evidence type="ECO:0000313" key="1">
    <source>
        <dbReference type="EMBL" id="KKS16775.1"/>
    </source>
</evidence>
<organism evidence="1 2">
    <name type="scientific">Candidatus Woesebacteria bacterium GW2011_GWA1_41_7</name>
    <dbReference type="NCBI Taxonomy" id="1618556"/>
    <lineage>
        <taxon>Bacteria</taxon>
        <taxon>Candidatus Woeseibacteriota</taxon>
    </lineage>
</organism>
<dbReference type="EMBL" id="LCBU01000033">
    <property type="protein sequence ID" value="KKS16775.1"/>
    <property type="molecule type" value="Genomic_DNA"/>
</dbReference>
<dbReference type="AlphaFoldDB" id="A0A0G0WVL6"/>